<dbReference type="AlphaFoldDB" id="A0AAN6XIF0"/>
<evidence type="ECO:0000313" key="3">
    <source>
        <dbReference type="Proteomes" id="UP001303160"/>
    </source>
</evidence>
<name>A0AAN6XIF0_9PEZI</name>
<evidence type="ECO:0000256" key="1">
    <source>
        <dbReference type="SAM" id="SignalP"/>
    </source>
</evidence>
<reference evidence="2" key="2">
    <citation type="submission" date="2023-05" db="EMBL/GenBank/DDBJ databases">
        <authorList>
            <consortium name="Lawrence Berkeley National Laboratory"/>
            <person name="Steindorff A."/>
            <person name="Hensen N."/>
            <person name="Bonometti L."/>
            <person name="Westerberg I."/>
            <person name="Brannstrom I.O."/>
            <person name="Guillou S."/>
            <person name="Cros-Aarteil S."/>
            <person name="Calhoun S."/>
            <person name="Haridas S."/>
            <person name="Kuo A."/>
            <person name="Mondo S."/>
            <person name="Pangilinan J."/>
            <person name="Riley R."/>
            <person name="Labutti K."/>
            <person name="Andreopoulos B."/>
            <person name="Lipzen A."/>
            <person name="Chen C."/>
            <person name="Yanf M."/>
            <person name="Daum C."/>
            <person name="Ng V."/>
            <person name="Clum A."/>
            <person name="Ohm R."/>
            <person name="Martin F."/>
            <person name="Silar P."/>
            <person name="Natvig D."/>
            <person name="Lalanne C."/>
            <person name="Gautier V."/>
            <person name="Ament-Velasquez S.L."/>
            <person name="Kruys A."/>
            <person name="Hutchinson M.I."/>
            <person name="Powell A.J."/>
            <person name="Barry K."/>
            <person name="Miller A.N."/>
            <person name="Grigoriev I.V."/>
            <person name="Debuchy R."/>
            <person name="Gladieux P."/>
            <person name="Thoren M.H."/>
            <person name="Johannesson H."/>
        </authorList>
    </citation>
    <scope>NUCLEOTIDE SEQUENCE</scope>
    <source>
        <strain evidence="2">CBS 315.58</strain>
    </source>
</reference>
<gene>
    <name evidence="2" type="ORF">QBC40DRAFT_253395</name>
</gene>
<organism evidence="2 3">
    <name type="scientific">Triangularia verruculosa</name>
    <dbReference type="NCBI Taxonomy" id="2587418"/>
    <lineage>
        <taxon>Eukaryota</taxon>
        <taxon>Fungi</taxon>
        <taxon>Dikarya</taxon>
        <taxon>Ascomycota</taxon>
        <taxon>Pezizomycotina</taxon>
        <taxon>Sordariomycetes</taxon>
        <taxon>Sordariomycetidae</taxon>
        <taxon>Sordariales</taxon>
        <taxon>Podosporaceae</taxon>
        <taxon>Triangularia</taxon>
    </lineage>
</organism>
<dbReference type="Proteomes" id="UP001303160">
    <property type="component" value="Unassembled WGS sequence"/>
</dbReference>
<comment type="caution">
    <text evidence="2">The sequence shown here is derived from an EMBL/GenBank/DDBJ whole genome shotgun (WGS) entry which is preliminary data.</text>
</comment>
<proteinExistence type="predicted"/>
<accession>A0AAN6XIF0</accession>
<feature type="chain" id="PRO_5042911918" evidence="1">
    <location>
        <begin position="18"/>
        <end position="83"/>
    </location>
</feature>
<dbReference type="EMBL" id="MU863910">
    <property type="protein sequence ID" value="KAK4201224.1"/>
    <property type="molecule type" value="Genomic_DNA"/>
</dbReference>
<sequence length="83" mass="9349">MRSSTVIVSLLVALTTASPIAPRQPVSVIPPLDIHRRDGATEFDPDFAFRKDKRDGTTEFDPDFAFKKDKRDGTTEFDLDFAF</sequence>
<protein>
    <submittedName>
        <fullName evidence="2">Uncharacterized protein</fullName>
    </submittedName>
</protein>
<evidence type="ECO:0000313" key="2">
    <source>
        <dbReference type="EMBL" id="KAK4201224.1"/>
    </source>
</evidence>
<keyword evidence="1" id="KW-0732">Signal</keyword>
<reference evidence="2" key="1">
    <citation type="journal article" date="2023" name="Mol. Phylogenet. Evol.">
        <title>Genome-scale phylogeny and comparative genomics of the fungal order Sordariales.</title>
        <authorList>
            <person name="Hensen N."/>
            <person name="Bonometti L."/>
            <person name="Westerberg I."/>
            <person name="Brannstrom I.O."/>
            <person name="Guillou S."/>
            <person name="Cros-Aarteil S."/>
            <person name="Calhoun S."/>
            <person name="Haridas S."/>
            <person name="Kuo A."/>
            <person name="Mondo S."/>
            <person name="Pangilinan J."/>
            <person name="Riley R."/>
            <person name="LaButti K."/>
            <person name="Andreopoulos B."/>
            <person name="Lipzen A."/>
            <person name="Chen C."/>
            <person name="Yan M."/>
            <person name="Daum C."/>
            <person name="Ng V."/>
            <person name="Clum A."/>
            <person name="Steindorff A."/>
            <person name="Ohm R.A."/>
            <person name="Martin F."/>
            <person name="Silar P."/>
            <person name="Natvig D.O."/>
            <person name="Lalanne C."/>
            <person name="Gautier V."/>
            <person name="Ament-Velasquez S.L."/>
            <person name="Kruys A."/>
            <person name="Hutchinson M.I."/>
            <person name="Powell A.J."/>
            <person name="Barry K."/>
            <person name="Miller A.N."/>
            <person name="Grigoriev I.V."/>
            <person name="Debuchy R."/>
            <person name="Gladieux P."/>
            <person name="Hiltunen Thoren M."/>
            <person name="Johannesson H."/>
        </authorList>
    </citation>
    <scope>NUCLEOTIDE SEQUENCE</scope>
    <source>
        <strain evidence="2">CBS 315.58</strain>
    </source>
</reference>
<feature type="signal peptide" evidence="1">
    <location>
        <begin position="1"/>
        <end position="17"/>
    </location>
</feature>
<keyword evidence="3" id="KW-1185">Reference proteome</keyword>